<dbReference type="SUPFAM" id="SSF102114">
    <property type="entry name" value="Radical SAM enzymes"/>
    <property type="match status" value="1"/>
</dbReference>
<reference evidence="4 5" key="1">
    <citation type="journal article" date="2021" name="BMC Biol.">
        <title>Horizontally acquired antibacterial genes associated with adaptive radiation of ladybird beetles.</title>
        <authorList>
            <person name="Li H.S."/>
            <person name="Tang X.F."/>
            <person name="Huang Y.H."/>
            <person name="Xu Z.Y."/>
            <person name="Chen M.L."/>
            <person name="Du X.Y."/>
            <person name="Qiu B.Y."/>
            <person name="Chen P.T."/>
            <person name="Zhang W."/>
            <person name="Slipinski A."/>
            <person name="Escalona H.E."/>
            <person name="Waterhouse R.M."/>
            <person name="Zwick A."/>
            <person name="Pang H."/>
        </authorList>
    </citation>
    <scope>NUCLEOTIDE SEQUENCE [LARGE SCALE GENOMIC DNA]</scope>
    <source>
        <strain evidence="4">SYSU2018</strain>
    </source>
</reference>
<keyword evidence="2" id="KW-1133">Transmembrane helix</keyword>
<evidence type="ECO:0000256" key="1">
    <source>
        <dbReference type="ARBA" id="ARBA00022679"/>
    </source>
</evidence>
<dbReference type="InterPro" id="IPR007197">
    <property type="entry name" value="rSAM"/>
</dbReference>
<dbReference type="Pfam" id="PF01938">
    <property type="entry name" value="TRAM"/>
    <property type="match status" value="1"/>
</dbReference>
<evidence type="ECO:0000256" key="2">
    <source>
        <dbReference type="SAM" id="Phobius"/>
    </source>
</evidence>
<keyword evidence="2" id="KW-0812">Transmembrane</keyword>
<dbReference type="InterPro" id="IPR002792">
    <property type="entry name" value="TRAM_dom"/>
</dbReference>
<dbReference type="GO" id="GO:0016740">
    <property type="term" value="F:transferase activity"/>
    <property type="evidence" value="ECO:0007669"/>
    <property type="project" value="UniProtKB-KW"/>
</dbReference>
<evidence type="ECO:0000313" key="5">
    <source>
        <dbReference type="Proteomes" id="UP001516400"/>
    </source>
</evidence>
<comment type="caution">
    <text evidence="4">The sequence shown here is derived from an EMBL/GenBank/DDBJ whole genome shotgun (WGS) entry which is preliminary data.</text>
</comment>
<dbReference type="EMBL" id="JABFTP020000083">
    <property type="protein sequence ID" value="KAL3275592.1"/>
    <property type="molecule type" value="Genomic_DNA"/>
</dbReference>
<dbReference type="InterPro" id="IPR058240">
    <property type="entry name" value="rSAM_sf"/>
</dbReference>
<dbReference type="PANTHER" id="PTHR11918">
    <property type="entry name" value="RADICAL SAM PROTEINS"/>
    <property type="match status" value="1"/>
</dbReference>
<evidence type="ECO:0000259" key="3">
    <source>
        <dbReference type="PROSITE" id="PS51918"/>
    </source>
</evidence>
<proteinExistence type="predicted"/>
<feature type="domain" description="Radical SAM core" evidence="3">
    <location>
        <begin position="1"/>
        <end position="123"/>
    </location>
</feature>
<dbReference type="PROSITE" id="PS51918">
    <property type="entry name" value="RADICAL_SAM"/>
    <property type="match status" value="1"/>
</dbReference>
<keyword evidence="2" id="KW-0472">Membrane</keyword>
<gene>
    <name evidence="4" type="ORF">HHI36_020347</name>
</gene>
<protein>
    <recommendedName>
        <fullName evidence="3">Radical SAM core domain-containing protein</fullName>
    </recommendedName>
</protein>
<sequence>MSHPRVYAFLHVPVQSGSDQVLADMKREYCREDFEHVVNFLREKVPGMTIATDIICGFPTETEQNFEETLSLCEKYKFPSLFINQFFPRPGTPAALMQRVPTQEVKERTKRLTNLFNSYEPYTHKCGEIQEILVTEISHDKKYFVGHNKFYEQVLIPMKDEYMGKLVTVEIVECSKFSMKAVPTSLRTAGLVKPLKKGEVSGVDIAEKNFLDKWTISGLVLLISLLALKLLCVLHFNKFLPENMRL</sequence>
<organism evidence="4 5">
    <name type="scientific">Cryptolaemus montrouzieri</name>
    <dbReference type="NCBI Taxonomy" id="559131"/>
    <lineage>
        <taxon>Eukaryota</taxon>
        <taxon>Metazoa</taxon>
        <taxon>Ecdysozoa</taxon>
        <taxon>Arthropoda</taxon>
        <taxon>Hexapoda</taxon>
        <taxon>Insecta</taxon>
        <taxon>Pterygota</taxon>
        <taxon>Neoptera</taxon>
        <taxon>Endopterygota</taxon>
        <taxon>Coleoptera</taxon>
        <taxon>Polyphaga</taxon>
        <taxon>Cucujiformia</taxon>
        <taxon>Coccinelloidea</taxon>
        <taxon>Coccinellidae</taxon>
        <taxon>Scymninae</taxon>
        <taxon>Scymnini</taxon>
        <taxon>Cryptolaemus</taxon>
    </lineage>
</organism>
<keyword evidence="5" id="KW-1185">Reference proteome</keyword>
<keyword evidence="1" id="KW-0808">Transferase</keyword>
<dbReference type="Pfam" id="PF04055">
    <property type="entry name" value="Radical_SAM"/>
    <property type="match status" value="1"/>
</dbReference>
<feature type="transmembrane region" description="Helical" evidence="2">
    <location>
        <begin position="214"/>
        <end position="236"/>
    </location>
</feature>
<dbReference type="Proteomes" id="UP001516400">
    <property type="component" value="Unassembled WGS sequence"/>
</dbReference>
<dbReference type="AlphaFoldDB" id="A0ABD2NAM3"/>
<name>A0ABD2NAM3_9CUCU</name>
<evidence type="ECO:0000313" key="4">
    <source>
        <dbReference type="EMBL" id="KAL3275592.1"/>
    </source>
</evidence>
<dbReference type="PANTHER" id="PTHR11918:SF45">
    <property type="entry name" value="THREONYLCARBAMOYLADENOSINE TRNA METHYLTHIOTRANSFERASE"/>
    <property type="match status" value="1"/>
</dbReference>
<accession>A0ABD2NAM3</accession>
<dbReference type="Gene3D" id="3.30.750.200">
    <property type="match status" value="1"/>
</dbReference>